<feature type="binding site" evidence="9">
    <location>
        <position position="233"/>
    </location>
    <ligand>
        <name>K(+)</name>
        <dbReference type="ChEBI" id="CHEBI:29103"/>
    </ligand>
</feature>
<feature type="binding site" evidence="9">
    <location>
        <position position="270"/>
    </location>
    <ligand>
        <name>K(+)</name>
        <dbReference type="ChEBI" id="CHEBI:29103"/>
    </ligand>
</feature>
<comment type="activity regulation">
    <text evidence="9">Activated by a monovalent cation that binds near, but not in, the active site. The most likely occupant of the site in vivo is potassium. Ion binding induces a conformational change that may alter substrate affinity.</text>
</comment>
<dbReference type="CDD" id="cd01174">
    <property type="entry name" value="ribokinase"/>
    <property type="match status" value="1"/>
</dbReference>
<feature type="binding site" evidence="9">
    <location>
        <position position="267"/>
    </location>
    <ligand>
        <name>K(+)</name>
        <dbReference type="ChEBI" id="CHEBI:29103"/>
    </ligand>
</feature>
<feature type="binding site" evidence="9">
    <location>
        <position position="272"/>
    </location>
    <ligand>
        <name>K(+)</name>
        <dbReference type="ChEBI" id="CHEBI:29103"/>
    </ligand>
</feature>
<keyword evidence="5 9" id="KW-0067">ATP-binding</keyword>
<protein>
    <recommendedName>
        <fullName evidence="9">Ribokinase</fullName>
        <shortName evidence="9">RK</shortName>
        <ecNumber evidence="9">2.7.1.15</ecNumber>
    </recommendedName>
</protein>
<feature type="active site" description="Proton acceptor" evidence="9">
    <location>
        <position position="237"/>
    </location>
</feature>
<feature type="binding site" evidence="9">
    <location>
        <position position="137"/>
    </location>
    <ligand>
        <name>substrate</name>
    </ligand>
</feature>
<dbReference type="OrthoDB" id="9792663at2"/>
<keyword evidence="9" id="KW-0963">Cytoplasm</keyword>
<dbReference type="PANTHER" id="PTHR10584">
    <property type="entry name" value="SUGAR KINASE"/>
    <property type="match status" value="1"/>
</dbReference>
<dbReference type="GO" id="GO:0019303">
    <property type="term" value="P:D-ribose catabolic process"/>
    <property type="evidence" value="ECO:0007669"/>
    <property type="project" value="UniProtKB-UniRule"/>
</dbReference>
<evidence type="ECO:0000256" key="6">
    <source>
        <dbReference type="ARBA" id="ARBA00022842"/>
    </source>
</evidence>
<evidence type="ECO:0000256" key="5">
    <source>
        <dbReference type="ARBA" id="ARBA00022840"/>
    </source>
</evidence>
<evidence type="ECO:0000256" key="2">
    <source>
        <dbReference type="ARBA" id="ARBA00022723"/>
    </source>
</evidence>
<dbReference type="RefSeq" id="WP_090732033.1">
    <property type="nucleotide sequence ID" value="NZ_FOHO01000001.1"/>
</dbReference>
<dbReference type="InterPro" id="IPR011877">
    <property type="entry name" value="Ribokinase"/>
</dbReference>
<comment type="cofactor">
    <cofactor evidence="9">
        <name>Mg(2+)</name>
        <dbReference type="ChEBI" id="CHEBI:18420"/>
    </cofactor>
    <text evidence="9">Requires a divalent cation, most likely magnesium in vivo, as an electrophilic catalyst to aid phosphoryl group transfer. It is the chelate of the metal and the nucleotide that is the actual substrate.</text>
</comment>
<evidence type="ECO:0000256" key="9">
    <source>
        <dbReference type="HAMAP-Rule" id="MF_01987"/>
    </source>
</evidence>
<dbReference type="PANTHER" id="PTHR10584:SF166">
    <property type="entry name" value="RIBOKINASE"/>
    <property type="match status" value="1"/>
</dbReference>
<keyword evidence="3 9" id="KW-0547">Nucleotide-binding</keyword>
<keyword evidence="8 9" id="KW-0119">Carbohydrate metabolism</keyword>
<dbReference type="PRINTS" id="PR00990">
    <property type="entry name" value="RIBOKINASE"/>
</dbReference>
<evidence type="ECO:0000256" key="7">
    <source>
        <dbReference type="ARBA" id="ARBA00022958"/>
    </source>
</evidence>
<evidence type="ECO:0000256" key="4">
    <source>
        <dbReference type="ARBA" id="ARBA00022777"/>
    </source>
</evidence>
<feature type="domain" description="Carbohydrate kinase PfkB" evidence="10">
    <location>
        <begin position="6"/>
        <end position="278"/>
    </location>
</feature>
<keyword evidence="1 9" id="KW-0808">Transferase</keyword>
<dbReference type="SUPFAM" id="SSF53613">
    <property type="entry name" value="Ribokinase-like"/>
    <property type="match status" value="1"/>
</dbReference>
<evidence type="ECO:0000313" key="12">
    <source>
        <dbReference type="Proteomes" id="UP000199180"/>
    </source>
</evidence>
<feature type="binding site" evidence="9">
    <location>
        <begin position="203"/>
        <end position="208"/>
    </location>
    <ligand>
        <name>ATP</name>
        <dbReference type="ChEBI" id="CHEBI:30616"/>
    </ligand>
</feature>
<dbReference type="GO" id="GO:0005737">
    <property type="term" value="C:cytoplasm"/>
    <property type="evidence" value="ECO:0007669"/>
    <property type="project" value="UniProtKB-SubCell"/>
</dbReference>
<comment type="pathway">
    <text evidence="9">Carbohydrate metabolism; D-ribose degradation; D-ribose 5-phosphate from beta-D-ribopyranose: step 2/2.</text>
</comment>
<feature type="binding site" evidence="9">
    <location>
        <begin position="38"/>
        <end position="42"/>
    </location>
    <ligand>
        <name>substrate</name>
    </ligand>
</feature>
<comment type="function">
    <text evidence="9">Catalyzes the phosphorylation of ribose at O-5 in a reaction requiring ATP and magnesium. The resulting D-ribose-5-phosphate can then be used either for sythesis of nucleotides, histidine, and tryptophan, or as a component of the pentose phosphate pathway.</text>
</comment>
<dbReference type="InterPro" id="IPR002139">
    <property type="entry name" value="Ribo/fructo_kinase"/>
</dbReference>
<dbReference type="InterPro" id="IPR029056">
    <property type="entry name" value="Ribokinase-like"/>
</dbReference>
<organism evidence="11 12">
    <name type="scientific">Paracoccus homiensis</name>
    <dbReference type="NCBI Taxonomy" id="364199"/>
    <lineage>
        <taxon>Bacteria</taxon>
        <taxon>Pseudomonadati</taxon>
        <taxon>Pseudomonadota</taxon>
        <taxon>Alphaproteobacteria</taxon>
        <taxon>Rhodobacterales</taxon>
        <taxon>Paracoccaceae</taxon>
        <taxon>Paracoccus</taxon>
    </lineage>
</organism>
<dbReference type="STRING" id="364199.SAMN04489858_101375"/>
<dbReference type="Proteomes" id="UP000199180">
    <property type="component" value="Unassembled WGS sequence"/>
</dbReference>
<keyword evidence="12" id="KW-1185">Reference proteome</keyword>
<dbReference type="HAMAP" id="MF_01987">
    <property type="entry name" value="Ribokinase"/>
    <property type="match status" value="1"/>
</dbReference>
<name>A0A1H9Z2A7_9RHOB</name>
<dbReference type="GO" id="GO:0046872">
    <property type="term" value="F:metal ion binding"/>
    <property type="evidence" value="ECO:0007669"/>
    <property type="project" value="UniProtKB-KW"/>
</dbReference>
<keyword evidence="7 9" id="KW-0630">Potassium</keyword>
<comment type="subunit">
    <text evidence="9">Homodimer.</text>
</comment>
<feature type="binding site" evidence="9">
    <location>
        <position position="237"/>
    </location>
    <ligand>
        <name>substrate</name>
    </ligand>
</feature>
<feature type="binding site" evidence="9">
    <location>
        <begin position="10"/>
        <end position="12"/>
    </location>
    <ligand>
        <name>substrate</name>
    </ligand>
</feature>
<reference evidence="11 12" key="1">
    <citation type="submission" date="2016-10" db="EMBL/GenBank/DDBJ databases">
        <authorList>
            <person name="de Groot N.N."/>
        </authorList>
    </citation>
    <scope>NUCLEOTIDE SEQUENCE [LARGE SCALE GENOMIC DNA]</scope>
    <source>
        <strain evidence="11 12">DSM 17862</strain>
    </source>
</reference>
<evidence type="ECO:0000256" key="1">
    <source>
        <dbReference type="ARBA" id="ARBA00022679"/>
    </source>
</evidence>
<dbReference type="EMBL" id="FOHO01000001">
    <property type="protein sequence ID" value="SES75007.1"/>
    <property type="molecule type" value="Genomic_DNA"/>
</dbReference>
<dbReference type="EC" id="2.7.1.15" evidence="9"/>
<dbReference type="Gene3D" id="3.40.1190.20">
    <property type="match status" value="1"/>
</dbReference>
<comment type="catalytic activity">
    <reaction evidence="9">
        <text>D-ribose + ATP = D-ribose 5-phosphate + ADP + H(+)</text>
        <dbReference type="Rhea" id="RHEA:13697"/>
        <dbReference type="ChEBI" id="CHEBI:15378"/>
        <dbReference type="ChEBI" id="CHEBI:30616"/>
        <dbReference type="ChEBI" id="CHEBI:47013"/>
        <dbReference type="ChEBI" id="CHEBI:78346"/>
        <dbReference type="ChEBI" id="CHEBI:456216"/>
        <dbReference type="EC" id="2.7.1.15"/>
    </reaction>
</comment>
<keyword evidence="6 9" id="KW-0460">Magnesium</keyword>
<keyword evidence="4 9" id="KW-0418">Kinase</keyword>
<comment type="similarity">
    <text evidence="9">Belongs to the carbohydrate kinase PfkB family. Ribokinase subfamily.</text>
</comment>
<evidence type="ECO:0000313" key="11">
    <source>
        <dbReference type="EMBL" id="SES75007.1"/>
    </source>
</evidence>
<keyword evidence="2 9" id="KW-0479">Metal-binding</keyword>
<dbReference type="InterPro" id="IPR011611">
    <property type="entry name" value="PfkB_dom"/>
</dbReference>
<dbReference type="Pfam" id="PF00294">
    <property type="entry name" value="PfkB"/>
    <property type="match status" value="1"/>
</dbReference>
<dbReference type="GO" id="GO:0005524">
    <property type="term" value="F:ATP binding"/>
    <property type="evidence" value="ECO:0007669"/>
    <property type="project" value="UniProtKB-UniRule"/>
</dbReference>
<dbReference type="UniPathway" id="UPA00916">
    <property type="reaction ID" value="UER00889"/>
</dbReference>
<proteinExistence type="inferred from homology"/>
<dbReference type="GO" id="GO:0004747">
    <property type="term" value="F:ribokinase activity"/>
    <property type="evidence" value="ECO:0007669"/>
    <property type="project" value="UniProtKB-UniRule"/>
</dbReference>
<evidence type="ECO:0000256" key="8">
    <source>
        <dbReference type="ARBA" id="ARBA00023277"/>
    </source>
</evidence>
<comment type="subcellular location">
    <subcellularLocation>
        <location evidence="9">Cytoplasm</location>
    </subcellularLocation>
</comment>
<feature type="binding site" evidence="9">
    <location>
        <begin position="236"/>
        <end position="237"/>
    </location>
    <ligand>
        <name>ATP</name>
        <dbReference type="ChEBI" id="CHEBI:30616"/>
    </ligand>
</feature>
<evidence type="ECO:0000259" key="10">
    <source>
        <dbReference type="Pfam" id="PF00294"/>
    </source>
</evidence>
<comment type="caution">
    <text evidence="9">Lacks conserved residue(s) required for the propagation of feature annotation.</text>
</comment>
<gene>
    <name evidence="9" type="primary">rbsK</name>
    <name evidence="11" type="ORF">SAMN04489858_101375</name>
</gene>
<dbReference type="AlphaFoldDB" id="A0A1H9Z2A7"/>
<evidence type="ECO:0000256" key="3">
    <source>
        <dbReference type="ARBA" id="ARBA00022741"/>
    </source>
</evidence>
<accession>A0A1H9Z2A7</accession>
<sequence length="292" mass="30448">MAIWNLGSINADHVYRLQHLPQPGETLAADSYAVGLGGKGGNQSIAAAQAGTTPRHLGAVGSGDRWIVERLQALGIDCSAIQMLPDEATGHALILLDTEAENSIIIHPGANRAIGIRAMLSALSTIGAGDTLLIQNETNGQVEAARAARQAGARVIYSAAPFQIDAVRQILPHVSVLAMNEGEARELFEAIPGDLPVEGLLITRGAAGAEYRDLITGRSHHHPAFKVQPVDTTGAGDTFAGYFAACTDRGDDIDTALRLASAAAALQVTRQGAGEAIPGMQDTLAFLDRQPA</sequence>
<feature type="binding site" evidence="9">
    <location>
        <position position="180"/>
    </location>
    <ligand>
        <name>ATP</name>
        <dbReference type="ChEBI" id="CHEBI:30616"/>
    </ligand>
</feature>
<feature type="binding site" evidence="9">
    <location>
        <position position="231"/>
    </location>
    <ligand>
        <name>K(+)</name>
        <dbReference type="ChEBI" id="CHEBI:29103"/>
    </ligand>
</feature>